<feature type="non-terminal residue" evidence="1">
    <location>
        <position position="1"/>
    </location>
</feature>
<dbReference type="InterPro" id="IPR036397">
    <property type="entry name" value="RNaseH_sf"/>
</dbReference>
<dbReference type="Proteomes" id="UP000053097">
    <property type="component" value="Unassembled WGS sequence"/>
</dbReference>
<protein>
    <recommendedName>
        <fullName evidence="3">Transposable element Tc3 transposase</fullName>
    </recommendedName>
</protein>
<gene>
    <name evidence="1" type="ORF">X777_14705</name>
</gene>
<dbReference type="AlphaFoldDB" id="A0A026WRD8"/>
<organism evidence="1 2">
    <name type="scientific">Ooceraea biroi</name>
    <name type="common">Clonal raider ant</name>
    <name type="synonym">Cerapachys biroi</name>
    <dbReference type="NCBI Taxonomy" id="2015173"/>
    <lineage>
        <taxon>Eukaryota</taxon>
        <taxon>Metazoa</taxon>
        <taxon>Ecdysozoa</taxon>
        <taxon>Arthropoda</taxon>
        <taxon>Hexapoda</taxon>
        <taxon>Insecta</taxon>
        <taxon>Pterygota</taxon>
        <taxon>Neoptera</taxon>
        <taxon>Endopterygota</taxon>
        <taxon>Hymenoptera</taxon>
        <taxon>Apocrita</taxon>
        <taxon>Aculeata</taxon>
        <taxon>Formicoidea</taxon>
        <taxon>Formicidae</taxon>
        <taxon>Dorylinae</taxon>
        <taxon>Ooceraea</taxon>
    </lineage>
</organism>
<dbReference type="STRING" id="2015173.A0A026WRD8"/>
<accession>A0A026WRD8</accession>
<name>A0A026WRD8_OOCBI</name>
<dbReference type="Gene3D" id="3.30.420.10">
    <property type="entry name" value="Ribonuclease H-like superfamily/Ribonuclease H"/>
    <property type="match status" value="1"/>
</dbReference>
<dbReference type="EMBL" id="KK107119">
    <property type="protein sequence ID" value="EZA58543.1"/>
    <property type="molecule type" value="Genomic_DNA"/>
</dbReference>
<dbReference type="PANTHER" id="PTHR47326:SF1">
    <property type="entry name" value="HTH PSQ-TYPE DOMAIN-CONTAINING PROTEIN"/>
    <property type="match status" value="1"/>
</dbReference>
<evidence type="ECO:0008006" key="3">
    <source>
        <dbReference type="Google" id="ProtNLM"/>
    </source>
</evidence>
<sequence length="96" mass="11310">GQKYSIFLSEILPNLLENVPYQIRLTMWYQHDGCPAHYAQQAQRVLQRQFPNRWIGRGGDVVWPARSPDLTPLDYFLWGTVKNDVYRELPTTVEDM</sequence>
<dbReference type="PANTHER" id="PTHR47326">
    <property type="entry name" value="TRANSPOSABLE ELEMENT TC3 TRANSPOSASE-LIKE PROTEIN"/>
    <property type="match status" value="1"/>
</dbReference>
<evidence type="ECO:0000313" key="1">
    <source>
        <dbReference type="EMBL" id="EZA58543.1"/>
    </source>
</evidence>
<evidence type="ECO:0000313" key="2">
    <source>
        <dbReference type="Proteomes" id="UP000053097"/>
    </source>
</evidence>
<keyword evidence="2" id="KW-1185">Reference proteome</keyword>
<dbReference type="GO" id="GO:0003676">
    <property type="term" value="F:nucleic acid binding"/>
    <property type="evidence" value="ECO:0007669"/>
    <property type="project" value="InterPro"/>
</dbReference>
<reference evidence="1 2" key="1">
    <citation type="journal article" date="2014" name="Curr. Biol.">
        <title>The genome of the clonal raider ant Cerapachys biroi.</title>
        <authorList>
            <person name="Oxley P.R."/>
            <person name="Ji L."/>
            <person name="Fetter-Pruneda I."/>
            <person name="McKenzie S.K."/>
            <person name="Li C."/>
            <person name="Hu H."/>
            <person name="Zhang G."/>
            <person name="Kronauer D.J."/>
        </authorList>
    </citation>
    <scope>NUCLEOTIDE SEQUENCE [LARGE SCALE GENOMIC DNA]</scope>
</reference>
<proteinExistence type="predicted"/>